<protein>
    <submittedName>
        <fullName evidence="3">Podospora anserina S mat+ genomic DNA chromosome 1, supercontig 1</fullName>
    </submittedName>
</protein>
<dbReference type="AlphaFoldDB" id="B2AB34"/>
<dbReference type="KEGG" id="pan:PODANSg09863"/>
<name>B2AB34_PODAN</name>
<evidence type="ECO:0000256" key="1">
    <source>
        <dbReference type="SAM" id="Coils"/>
    </source>
</evidence>
<proteinExistence type="predicted"/>
<reference evidence="3" key="1">
    <citation type="journal article" date="2008" name="Genome Biol.">
        <title>The genome sequence of the model ascomycete fungus Podospora anserina.</title>
        <authorList>
            <person name="Espagne E."/>
            <person name="Lespinet O."/>
            <person name="Malagnac F."/>
            <person name="Da Silva C."/>
            <person name="Jaillon O."/>
            <person name="Porcel B.M."/>
            <person name="Couloux A."/>
            <person name="Aury J.-M."/>
            <person name="Segurens B."/>
            <person name="Poulain J."/>
            <person name="Anthouard V."/>
            <person name="Grossetete S."/>
            <person name="Khalili H."/>
            <person name="Coppin E."/>
            <person name="Dequard-Chablat M."/>
            <person name="Picard M."/>
            <person name="Contamine V."/>
            <person name="Arnaise S."/>
            <person name="Bourdais A."/>
            <person name="Berteaux-Lecellier V."/>
            <person name="Gautheret D."/>
            <person name="de Vries R.P."/>
            <person name="Battaglia E."/>
            <person name="Coutinho P.M."/>
            <person name="Danchin E.G.J."/>
            <person name="Henrissat B."/>
            <person name="El Khoury R."/>
            <person name="Sainsard-Chanet A."/>
            <person name="Boivin A."/>
            <person name="Pinan-Lucarre B."/>
            <person name="Sellem C.H."/>
            <person name="Debuchy R."/>
            <person name="Wincker P."/>
            <person name="Weissenbach J."/>
            <person name="Silar P."/>
        </authorList>
    </citation>
    <scope>NUCLEOTIDE SEQUENCE [LARGE SCALE GENOMIC DNA]</scope>
    <source>
        <strain evidence="3">S mat+</strain>
    </source>
</reference>
<feature type="non-terminal residue" evidence="3">
    <location>
        <position position="1"/>
    </location>
</feature>
<gene>
    <name evidence="3" type="ORF">PODANS_1_6010</name>
</gene>
<dbReference type="GeneID" id="6197530"/>
<dbReference type="RefSeq" id="XP_001912814.1">
    <property type="nucleotide sequence ID" value="XM_001912779.1"/>
</dbReference>
<dbReference type="HOGENOM" id="CLU_806793_0_0_1"/>
<dbReference type="EMBL" id="CU633438">
    <property type="protein sequence ID" value="CAP60296.1"/>
    <property type="molecule type" value="Genomic_DNA"/>
</dbReference>
<feature type="compositionally biased region" description="Low complexity" evidence="2">
    <location>
        <begin position="192"/>
        <end position="205"/>
    </location>
</feature>
<feature type="compositionally biased region" description="Polar residues" evidence="2">
    <location>
        <begin position="174"/>
        <end position="187"/>
    </location>
</feature>
<feature type="region of interest" description="Disordered" evidence="2">
    <location>
        <begin position="98"/>
        <end position="271"/>
    </location>
</feature>
<accession>B2AB34</accession>
<feature type="compositionally biased region" description="Low complexity" evidence="2">
    <location>
        <begin position="238"/>
        <end position="247"/>
    </location>
</feature>
<feature type="coiled-coil region" evidence="1">
    <location>
        <begin position="300"/>
        <end position="341"/>
    </location>
</feature>
<organism evidence="3">
    <name type="scientific">Podospora anserina (strain S / ATCC MYA-4624 / DSM 980 / FGSC 10383)</name>
    <name type="common">Pleurage anserina</name>
    <dbReference type="NCBI Taxonomy" id="515849"/>
    <lineage>
        <taxon>Eukaryota</taxon>
        <taxon>Fungi</taxon>
        <taxon>Dikarya</taxon>
        <taxon>Ascomycota</taxon>
        <taxon>Pezizomycotina</taxon>
        <taxon>Sordariomycetes</taxon>
        <taxon>Sordariomycetidae</taxon>
        <taxon>Sordariales</taxon>
        <taxon>Podosporaceae</taxon>
        <taxon>Podospora</taxon>
        <taxon>Podospora anserina</taxon>
    </lineage>
</organism>
<feature type="compositionally biased region" description="Polar residues" evidence="2">
    <location>
        <begin position="155"/>
        <end position="165"/>
    </location>
</feature>
<reference evidence="3" key="2">
    <citation type="submission" date="2008-07" db="EMBL/GenBank/DDBJ databases">
        <authorList>
            <person name="Genoscope - CEA"/>
        </authorList>
    </citation>
    <scope>NUCLEOTIDE SEQUENCE</scope>
    <source>
        <strain evidence="3">S mat+</strain>
    </source>
</reference>
<sequence length="344" mass="37797">LLPRALLASEWVGRAIRRVLGTESDLSRNQAPMYQTYPQDAFACGQWSNRPSFPPTFPASNPAAQFDGMWHDELQHPMTTYDMPTMFQTSDDVVWPMQEQPAGGFSQPSSASPVGYQGQDAEWSSIPSQDTGYASGTWMSNEQIQPVPSPLSEAPSFNNYTFNHKTPSDYEPHSATSTAPLTSQSSFDTRESASPAASTAAPVSKPKGKGKGKAAVTKPSKKGTEASSKSRGTKRKSPAPSTKSTSSYNSKPPPPFLGIFPPDVDPREASAKVQREAWERCKNEAMVMSQRRLLLLDHERGALERETQKLQDNLALMREAAAREHGQLKEAVKKAERLNARGYY</sequence>
<evidence type="ECO:0000313" key="3">
    <source>
        <dbReference type="EMBL" id="CAP60296.1"/>
    </source>
</evidence>
<evidence type="ECO:0000256" key="2">
    <source>
        <dbReference type="SAM" id="MobiDB-lite"/>
    </source>
</evidence>
<keyword evidence="1" id="KW-0175">Coiled coil</keyword>
<feature type="compositionally biased region" description="Polar residues" evidence="2">
    <location>
        <begin position="125"/>
        <end position="146"/>
    </location>
</feature>
<dbReference type="OrthoDB" id="4587203at2759"/>
<dbReference type="VEuPathDB" id="FungiDB:PODANS_1_6010"/>